<dbReference type="Pfam" id="PF07690">
    <property type="entry name" value="MFS_1"/>
    <property type="match status" value="1"/>
</dbReference>
<dbReference type="GO" id="GO:0022857">
    <property type="term" value="F:transmembrane transporter activity"/>
    <property type="evidence" value="ECO:0007669"/>
    <property type="project" value="InterPro"/>
</dbReference>
<dbReference type="OrthoDB" id="9816041at2"/>
<evidence type="ECO:0000256" key="4">
    <source>
        <dbReference type="ARBA" id="ARBA00022475"/>
    </source>
</evidence>
<dbReference type="Proteomes" id="UP000245998">
    <property type="component" value="Unassembled WGS sequence"/>
</dbReference>
<evidence type="ECO:0000313" key="10">
    <source>
        <dbReference type="EMBL" id="PWA06332.1"/>
    </source>
</evidence>
<keyword evidence="4" id="KW-1003">Cell membrane</keyword>
<feature type="transmembrane region" description="Helical" evidence="8">
    <location>
        <begin position="135"/>
        <end position="157"/>
    </location>
</feature>
<keyword evidence="6 8" id="KW-1133">Transmembrane helix</keyword>
<dbReference type="GO" id="GO:0005886">
    <property type="term" value="C:plasma membrane"/>
    <property type="evidence" value="ECO:0007669"/>
    <property type="project" value="UniProtKB-SubCell"/>
</dbReference>
<keyword evidence="7 8" id="KW-0472">Membrane</keyword>
<dbReference type="InterPro" id="IPR036259">
    <property type="entry name" value="MFS_trans_sf"/>
</dbReference>
<keyword evidence="3" id="KW-0813">Transport</keyword>
<keyword evidence="11" id="KW-1185">Reference proteome</keyword>
<feature type="domain" description="Major facilitator superfamily (MFS) profile" evidence="9">
    <location>
        <begin position="10"/>
        <end position="462"/>
    </location>
</feature>
<evidence type="ECO:0000256" key="5">
    <source>
        <dbReference type="ARBA" id="ARBA00022692"/>
    </source>
</evidence>
<feature type="transmembrane region" description="Helical" evidence="8">
    <location>
        <begin position="163"/>
        <end position="183"/>
    </location>
</feature>
<evidence type="ECO:0000259" key="9">
    <source>
        <dbReference type="PROSITE" id="PS50850"/>
    </source>
</evidence>
<dbReference type="PANTHER" id="PTHR42718">
    <property type="entry name" value="MAJOR FACILITATOR SUPERFAMILY MULTIDRUG TRANSPORTER MFSC"/>
    <property type="match status" value="1"/>
</dbReference>
<dbReference type="InterPro" id="IPR020846">
    <property type="entry name" value="MFS_dom"/>
</dbReference>
<gene>
    <name evidence="10" type="ORF">DCC39_17500</name>
</gene>
<dbReference type="EMBL" id="QCZG01000060">
    <property type="protein sequence ID" value="PWA06332.1"/>
    <property type="molecule type" value="Genomic_DNA"/>
</dbReference>
<feature type="transmembrane region" description="Helical" evidence="8">
    <location>
        <begin position="195"/>
        <end position="215"/>
    </location>
</feature>
<name>A0A2U1JMG0_9BACI</name>
<evidence type="ECO:0000256" key="7">
    <source>
        <dbReference type="ARBA" id="ARBA00023136"/>
    </source>
</evidence>
<evidence type="ECO:0000313" key="11">
    <source>
        <dbReference type="Proteomes" id="UP000245998"/>
    </source>
</evidence>
<feature type="transmembrane region" description="Helical" evidence="8">
    <location>
        <begin position="329"/>
        <end position="348"/>
    </location>
</feature>
<dbReference type="PRINTS" id="PR01036">
    <property type="entry name" value="TCRTETB"/>
</dbReference>
<dbReference type="Gene3D" id="1.20.1720.10">
    <property type="entry name" value="Multidrug resistance protein D"/>
    <property type="match status" value="1"/>
</dbReference>
<keyword evidence="5 8" id="KW-0812">Transmembrane</keyword>
<dbReference type="InterPro" id="IPR004638">
    <property type="entry name" value="EmrB-like"/>
</dbReference>
<reference evidence="10 11" key="1">
    <citation type="submission" date="2018-04" db="EMBL/GenBank/DDBJ databases">
        <title>Camelliibacillus theae gen. nov., sp. nov., isolated from Pu'er tea.</title>
        <authorList>
            <person name="Niu L."/>
        </authorList>
    </citation>
    <scope>NUCLEOTIDE SEQUENCE [LARGE SCALE GENOMIC DNA]</scope>
    <source>
        <strain evidence="10 11">T8</strain>
    </source>
</reference>
<feature type="transmembrane region" description="Helical" evidence="8">
    <location>
        <begin position="295"/>
        <end position="317"/>
    </location>
</feature>
<feature type="transmembrane region" description="Helical" evidence="8">
    <location>
        <begin position="354"/>
        <end position="376"/>
    </location>
</feature>
<dbReference type="InterPro" id="IPR005829">
    <property type="entry name" value="Sugar_transporter_CS"/>
</dbReference>
<accession>A0A2U1JMG0</accession>
<organism evidence="10 11">
    <name type="scientific">Pueribacillus theae</name>
    <dbReference type="NCBI Taxonomy" id="2171751"/>
    <lineage>
        <taxon>Bacteria</taxon>
        <taxon>Bacillati</taxon>
        <taxon>Bacillota</taxon>
        <taxon>Bacilli</taxon>
        <taxon>Bacillales</taxon>
        <taxon>Bacillaceae</taxon>
        <taxon>Pueribacillus</taxon>
    </lineage>
</organism>
<dbReference type="Gene3D" id="1.20.1250.20">
    <property type="entry name" value="MFS general substrate transporter like domains"/>
    <property type="match status" value="1"/>
</dbReference>
<sequence length="470" mass="50932">MKRMSTKWLVVVTVLLGTFTVILNNSSLNPAIPYFMELFHADAVSVSWIITIFMIAMGMTMPLTGYLGERFGKKRVYLLGLAMFILVSLCGSFSWNLSSVIFFRGLQGVAGGLMMPLSMALIFEVFGKNERGMATGVWGIAVMMAPTIGPTIGGTVIEFGSWHWLFLMNIPTGILGLLLGIRFLKSTKRDPTLRFDRFGFVTVTIGIGALLLALGRISNLQDLTSPVNLSLLILGLSLIVIFVRYELKVEKPLLNLKIFKVPTYSISIIVSSVQAMGLFAGMFMIPLLIQSVYGYSTIVTGLVFLPSALFTGIFMTIAGRMLDRNGPKGIVTTGLIITGATTILLSMLKLDSPLAIIFILMMMRGMGLGLSNMPATTAGLNAIPDRLVSQGSAVNNVMRRVSSSLAIVLISVYFEVRRTQLFATGQSMEAGNLQAINEGFLVFGILTILTIPAGLMLRKPKATSVTTSST</sequence>
<evidence type="ECO:0000256" key="2">
    <source>
        <dbReference type="ARBA" id="ARBA00008537"/>
    </source>
</evidence>
<feature type="transmembrane region" description="Helical" evidence="8">
    <location>
        <begin position="46"/>
        <end position="64"/>
    </location>
</feature>
<protein>
    <submittedName>
        <fullName evidence="10">MFS transporter</fullName>
    </submittedName>
</protein>
<feature type="transmembrane region" description="Helical" evidence="8">
    <location>
        <begin position="397"/>
        <end position="416"/>
    </location>
</feature>
<feature type="transmembrane region" description="Helical" evidence="8">
    <location>
        <begin position="227"/>
        <end position="245"/>
    </location>
</feature>
<feature type="transmembrane region" description="Helical" evidence="8">
    <location>
        <begin position="101"/>
        <end position="123"/>
    </location>
</feature>
<feature type="transmembrane region" description="Helical" evidence="8">
    <location>
        <begin position="266"/>
        <end position="289"/>
    </location>
</feature>
<dbReference type="AlphaFoldDB" id="A0A2U1JMG0"/>
<comment type="caution">
    <text evidence="10">The sequence shown here is derived from an EMBL/GenBank/DDBJ whole genome shotgun (WGS) entry which is preliminary data.</text>
</comment>
<feature type="transmembrane region" description="Helical" evidence="8">
    <location>
        <begin position="76"/>
        <end position="95"/>
    </location>
</feature>
<dbReference type="PANTHER" id="PTHR42718:SF9">
    <property type="entry name" value="MAJOR FACILITATOR SUPERFAMILY MULTIDRUG TRANSPORTER MFSC"/>
    <property type="match status" value="1"/>
</dbReference>
<evidence type="ECO:0000256" key="8">
    <source>
        <dbReference type="SAM" id="Phobius"/>
    </source>
</evidence>
<proteinExistence type="inferred from homology"/>
<dbReference type="PROSITE" id="PS00217">
    <property type="entry name" value="SUGAR_TRANSPORT_2"/>
    <property type="match status" value="1"/>
</dbReference>
<dbReference type="InterPro" id="IPR011701">
    <property type="entry name" value="MFS"/>
</dbReference>
<dbReference type="PROSITE" id="PS50850">
    <property type="entry name" value="MFS"/>
    <property type="match status" value="1"/>
</dbReference>
<feature type="transmembrane region" description="Helical" evidence="8">
    <location>
        <begin position="436"/>
        <end position="457"/>
    </location>
</feature>
<dbReference type="NCBIfam" id="TIGR00711">
    <property type="entry name" value="efflux_EmrB"/>
    <property type="match status" value="1"/>
</dbReference>
<evidence type="ECO:0000256" key="3">
    <source>
        <dbReference type="ARBA" id="ARBA00022448"/>
    </source>
</evidence>
<dbReference type="SUPFAM" id="SSF103473">
    <property type="entry name" value="MFS general substrate transporter"/>
    <property type="match status" value="1"/>
</dbReference>
<evidence type="ECO:0000256" key="1">
    <source>
        <dbReference type="ARBA" id="ARBA00004651"/>
    </source>
</evidence>
<dbReference type="CDD" id="cd17503">
    <property type="entry name" value="MFS_LmrB_MDR_like"/>
    <property type="match status" value="1"/>
</dbReference>
<comment type="subcellular location">
    <subcellularLocation>
        <location evidence="1">Cell membrane</location>
        <topology evidence="1">Multi-pass membrane protein</topology>
    </subcellularLocation>
</comment>
<evidence type="ECO:0000256" key="6">
    <source>
        <dbReference type="ARBA" id="ARBA00022989"/>
    </source>
</evidence>
<comment type="similarity">
    <text evidence="2">Belongs to the major facilitator superfamily. EmrB family.</text>
</comment>